<feature type="domain" description="Antitoxin SocA-like Panacea" evidence="1">
    <location>
        <begin position="27"/>
        <end position="121"/>
    </location>
</feature>
<dbReference type="Proteomes" id="UP000010103">
    <property type="component" value="Chromosome"/>
</dbReference>
<evidence type="ECO:0000313" key="3">
    <source>
        <dbReference type="Proteomes" id="UP000010103"/>
    </source>
</evidence>
<evidence type="ECO:0000259" key="1">
    <source>
        <dbReference type="Pfam" id="PF13274"/>
    </source>
</evidence>
<reference evidence="3" key="2">
    <citation type="journal article" date="2011" name="BMC Genomics">
        <title>Mycoplasma mycoides, from mycoides Small Colony to capri. A microevolutionary perspective.</title>
        <authorList>
            <person name="Thiaucourt F."/>
            <person name="Manso-Silvan L."/>
            <person name="Salah W."/>
            <person name="Barbe V."/>
            <person name="Berger A."/>
            <person name="Jacob D."/>
            <person name="Breton M."/>
            <person name="Dupuy V."/>
            <person name="Lomenech A.M."/>
            <person name="Blanchard A."/>
            <person name="Sirand-Pugnet P."/>
        </authorList>
    </citation>
    <scope>NUCLEOTIDE SEQUENCE [LARGE SCALE GENOMIC DNA]</scope>
    <source>
        <strain evidence="3">95010</strain>
    </source>
</reference>
<dbReference type="AlphaFoldDB" id="F4MQ03"/>
<dbReference type="KEGG" id="mml:MLC_4580"/>
<evidence type="ECO:0000313" key="2">
    <source>
        <dbReference type="EMBL" id="CBW54186.1"/>
    </source>
</evidence>
<dbReference type="Pfam" id="PF13274">
    <property type="entry name" value="SocA_Panacea"/>
    <property type="match status" value="1"/>
</dbReference>
<dbReference type="InterPro" id="IPR025272">
    <property type="entry name" value="SocA_Panacea"/>
</dbReference>
<dbReference type="EMBL" id="FQ377874">
    <property type="protein sequence ID" value="CBW54186.1"/>
    <property type="molecule type" value="Genomic_DNA"/>
</dbReference>
<reference evidence="3" key="1">
    <citation type="journal article" date="2011" name="BMC Genomics">
        <title>Mycoplasma mycoides, from "mycoides Small Colony" to "capri". A microevolutionary perspective.</title>
        <authorList>
            <person name="Thiaucourt F."/>
            <person name="Manso-Silvan L."/>
            <person name="Salah W."/>
            <person name="Barbe V."/>
            <person name="Berger A."/>
            <person name="Jacob D."/>
            <person name="Breton M."/>
            <person name="Dupuy V."/>
            <person name="Lomenech A.M."/>
            <person name="Blanchard A."/>
            <person name="Sirand-Pugnet P."/>
        </authorList>
    </citation>
    <scope>NUCLEOTIDE SEQUENCE [LARGE SCALE GENOMIC DNA]</scope>
    <source>
        <strain evidence="3">95010</strain>
    </source>
</reference>
<sequence length="153" mass="18199">MIMYKKYSYKDISDWFLAKESMTHKKLQKLTYYAEAWSWALLKHGILNDTAFQAWIHGPVSPELWEVYKNYGWNDIPKKDLRNDYLFDEKTLDVLDAVWTTYGQKSGYELECLSHSEDPWKKARNGLLEFQPSNNVINSEDMKIYYISIYNGD</sequence>
<proteinExistence type="predicted"/>
<accession>F4MQ03</accession>
<name>F4MQ03_MYCML</name>
<protein>
    <recommendedName>
        <fullName evidence="1">Antitoxin SocA-like Panacea domain-containing protein</fullName>
    </recommendedName>
</protein>
<organism evidence="2 3">
    <name type="scientific">Mycoplasma mycoides subsp. capri LC str. 95010</name>
    <dbReference type="NCBI Taxonomy" id="862259"/>
    <lineage>
        <taxon>Bacteria</taxon>
        <taxon>Bacillati</taxon>
        <taxon>Mycoplasmatota</taxon>
        <taxon>Mollicutes</taxon>
        <taxon>Mycoplasmataceae</taxon>
        <taxon>Mycoplasma</taxon>
    </lineage>
</organism>
<dbReference type="HOGENOM" id="CLU_110683_4_0_14"/>
<gene>
    <name evidence="2" type="ORF">MLC_4580</name>
</gene>